<proteinExistence type="predicted"/>
<dbReference type="AlphaFoldDB" id="A0A7S2EPV4"/>
<feature type="region of interest" description="Disordered" evidence="1">
    <location>
        <begin position="62"/>
        <end position="102"/>
    </location>
</feature>
<gene>
    <name evidence="3" type="ORF">DBRI1063_LOCUS20302</name>
</gene>
<protein>
    <submittedName>
        <fullName evidence="3">Uncharacterized protein</fullName>
    </submittedName>
</protein>
<feature type="chain" id="PRO_5030844496" evidence="2">
    <location>
        <begin position="26"/>
        <end position="124"/>
    </location>
</feature>
<sequence length="124" mass="13594">MHIASQKIAMRIIPHLLPLLFPSAAAWSAASGKSGIFQHTATFQLSMVEEPVADAEVGIEKSEAEEHEPQWGVSFIGGDPCGSRYNTDPHDAQVEKPGMPASMKERIRLLAEQKKREAEDQGNE</sequence>
<feature type="signal peptide" evidence="2">
    <location>
        <begin position="1"/>
        <end position="25"/>
    </location>
</feature>
<evidence type="ECO:0000313" key="3">
    <source>
        <dbReference type="EMBL" id="CAD9348218.1"/>
    </source>
</evidence>
<keyword evidence="2" id="KW-0732">Signal</keyword>
<evidence type="ECO:0000256" key="2">
    <source>
        <dbReference type="SAM" id="SignalP"/>
    </source>
</evidence>
<name>A0A7S2EPV4_9STRA</name>
<organism evidence="3">
    <name type="scientific">Ditylum brightwellii</name>
    <dbReference type="NCBI Taxonomy" id="49249"/>
    <lineage>
        <taxon>Eukaryota</taxon>
        <taxon>Sar</taxon>
        <taxon>Stramenopiles</taxon>
        <taxon>Ochrophyta</taxon>
        <taxon>Bacillariophyta</taxon>
        <taxon>Mediophyceae</taxon>
        <taxon>Lithodesmiophycidae</taxon>
        <taxon>Lithodesmiales</taxon>
        <taxon>Lithodesmiaceae</taxon>
        <taxon>Ditylum</taxon>
    </lineage>
</organism>
<dbReference type="EMBL" id="HBGN01031491">
    <property type="protein sequence ID" value="CAD9348218.1"/>
    <property type="molecule type" value="Transcribed_RNA"/>
</dbReference>
<evidence type="ECO:0000256" key="1">
    <source>
        <dbReference type="SAM" id="MobiDB-lite"/>
    </source>
</evidence>
<accession>A0A7S2EPV4</accession>
<reference evidence="3" key="1">
    <citation type="submission" date="2021-01" db="EMBL/GenBank/DDBJ databases">
        <authorList>
            <person name="Corre E."/>
            <person name="Pelletier E."/>
            <person name="Niang G."/>
            <person name="Scheremetjew M."/>
            <person name="Finn R."/>
            <person name="Kale V."/>
            <person name="Holt S."/>
            <person name="Cochrane G."/>
            <person name="Meng A."/>
            <person name="Brown T."/>
            <person name="Cohen L."/>
        </authorList>
    </citation>
    <scope>NUCLEOTIDE SEQUENCE</scope>
    <source>
        <strain evidence="3">Pop2</strain>
    </source>
</reference>